<comment type="caution">
    <text evidence="2">The sequence shown here is derived from an EMBL/GenBank/DDBJ whole genome shotgun (WGS) entry which is preliminary data.</text>
</comment>
<gene>
    <name evidence="2" type="ORF">E4U42_002556</name>
</gene>
<sequence length="128" mass="14040">MRLSIFAVLATVALADQTPPQRLPGCGKGLIFGNSKVYQHSIWCQKTQNVFNCDHNTRLTFDDKTGMFLFESPEVDYVVEVVCPDQTLNTLFHCTAGYSDVFSNPCGQTTDGVTVSAELEGTPPPPHN</sequence>
<feature type="chain" id="PRO_5035459937" evidence="1">
    <location>
        <begin position="16"/>
        <end position="128"/>
    </location>
</feature>
<keyword evidence="1" id="KW-0732">Signal</keyword>
<reference evidence="2" key="1">
    <citation type="journal article" date="2020" name="bioRxiv">
        <title>Whole genome comparisons of ergot fungi reveals the divergence and evolution of species within the genus Claviceps are the result of varying mechanisms driving genome evolution and host range expansion.</title>
        <authorList>
            <person name="Wyka S.A."/>
            <person name="Mondo S.J."/>
            <person name="Liu M."/>
            <person name="Dettman J."/>
            <person name="Nalam V."/>
            <person name="Broders K.D."/>
        </authorList>
    </citation>
    <scope>NUCLEOTIDE SEQUENCE</scope>
    <source>
        <strain evidence="2">CCC 489</strain>
    </source>
</reference>
<evidence type="ECO:0000313" key="2">
    <source>
        <dbReference type="EMBL" id="KAG5927145.1"/>
    </source>
</evidence>
<protein>
    <submittedName>
        <fullName evidence="2">Uncharacterized protein</fullName>
    </submittedName>
</protein>
<evidence type="ECO:0000313" key="3">
    <source>
        <dbReference type="Proteomes" id="UP000811619"/>
    </source>
</evidence>
<evidence type="ECO:0000256" key="1">
    <source>
        <dbReference type="SAM" id="SignalP"/>
    </source>
</evidence>
<name>A0A8K0NII4_9HYPO</name>
<feature type="signal peptide" evidence="1">
    <location>
        <begin position="1"/>
        <end position="15"/>
    </location>
</feature>
<dbReference type="AlphaFoldDB" id="A0A8K0NII4"/>
<dbReference type="EMBL" id="SRPY01000204">
    <property type="protein sequence ID" value="KAG5927145.1"/>
    <property type="molecule type" value="Genomic_DNA"/>
</dbReference>
<accession>A0A8K0NII4</accession>
<dbReference type="Proteomes" id="UP000811619">
    <property type="component" value="Unassembled WGS sequence"/>
</dbReference>
<proteinExistence type="predicted"/>
<organism evidence="2 3">
    <name type="scientific">Claviceps africana</name>
    <dbReference type="NCBI Taxonomy" id="83212"/>
    <lineage>
        <taxon>Eukaryota</taxon>
        <taxon>Fungi</taxon>
        <taxon>Dikarya</taxon>
        <taxon>Ascomycota</taxon>
        <taxon>Pezizomycotina</taxon>
        <taxon>Sordariomycetes</taxon>
        <taxon>Hypocreomycetidae</taxon>
        <taxon>Hypocreales</taxon>
        <taxon>Clavicipitaceae</taxon>
        <taxon>Claviceps</taxon>
    </lineage>
</organism>
<keyword evidence="3" id="KW-1185">Reference proteome</keyword>